<gene>
    <name evidence="2" type="ORF">TI39_contig4225g00007</name>
</gene>
<accession>A0A0F4G9J1</accession>
<keyword evidence="1" id="KW-0732">Signal</keyword>
<dbReference type="Proteomes" id="UP000033647">
    <property type="component" value="Unassembled WGS sequence"/>
</dbReference>
<feature type="signal peptide" evidence="1">
    <location>
        <begin position="1"/>
        <end position="21"/>
    </location>
</feature>
<evidence type="ECO:0000256" key="1">
    <source>
        <dbReference type="SAM" id="SignalP"/>
    </source>
</evidence>
<proteinExistence type="predicted"/>
<protein>
    <submittedName>
        <fullName evidence="2">Uncharacterized protein</fullName>
    </submittedName>
</protein>
<comment type="caution">
    <text evidence="2">The sequence shown here is derived from an EMBL/GenBank/DDBJ whole genome shotgun (WGS) entry which is preliminary data.</text>
</comment>
<keyword evidence="3" id="KW-1185">Reference proteome</keyword>
<feature type="chain" id="PRO_5002468500" evidence="1">
    <location>
        <begin position="22"/>
        <end position="83"/>
    </location>
</feature>
<reference evidence="2 3" key="1">
    <citation type="submission" date="2015-03" db="EMBL/GenBank/DDBJ databases">
        <title>RNA-seq based gene annotation and comparative genomics of four Zymoseptoria species reveal species-specific pathogenicity related genes and transposable element activity.</title>
        <authorList>
            <person name="Grandaubert J."/>
            <person name="Bhattacharyya A."/>
            <person name="Stukenbrock E.H."/>
        </authorList>
    </citation>
    <scope>NUCLEOTIDE SEQUENCE [LARGE SCALE GENOMIC DNA]</scope>
    <source>
        <strain evidence="2 3">Zb18110</strain>
    </source>
</reference>
<evidence type="ECO:0000313" key="3">
    <source>
        <dbReference type="Proteomes" id="UP000033647"/>
    </source>
</evidence>
<evidence type="ECO:0000313" key="2">
    <source>
        <dbReference type="EMBL" id="KJX94026.1"/>
    </source>
</evidence>
<dbReference type="AlphaFoldDB" id="A0A0F4G9J1"/>
<name>A0A0F4G9J1_9PEZI</name>
<organism evidence="2 3">
    <name type="scientific">Zymoseptoria brevis</name>
    <dbReference type="NCBI Taxonomy" id="1047168"/>
    <lineage>
        <taxon>Eukaryota</taxon>
        <taxon>Fungi</taxon>
        <taxon>Dikarya</taxon>
        <taxon>Ascomycota</taxon>
        <taxon>Pezizomycotina</taxon>
        <taxon>Dothideomycetes</taxon>
        <taxon>Dothideomycetidae</taxon>
        <taxon>Mycosphaerellales</taxon>
        <taxon>Mycosphaerellaceae</taxon>
        <taxon>Zymoseptoria</taxon>
    </lineage>
</organism>
<sequence>MQFFSAATVLATLVSLGFVQAGLLHRQSQIGTHLDAQFNCYDITCNVDYKGDEDCKKNGCARGCDPDANKCYWKDGEHGNDGN</sequence>
<dbReference type="EMBL" id="LAFY01004184">
    <property type="protein sequence ID" value="KJX94026.1"/>
    <property type="molecule type" value="Genomic_DNA"/>
</dbReference>